<dbReference type="InterPro" id="IPR009003">
    <property type="entry name" value="Peptidase_S1_PA"/>
</dbReference>
<keyword evidence="3 10" id="KW-0732">Signal</keyword>
<keyword evidence="13" id="KW-1185">Reference proteome</keyword>
<reference evidence="13" key="1">
    <citation type="submission" date="2016-10" db="EMBL/GenBank/DDBJ databases">
        <authorList>
            <person name="Varghese N."/>
            <person name="Submissions S."/>
        </authorList>
    </citation>
    <scope>NUCLEOTIDE SEQUENCE [LARGE SCALE GENOMIC DNA]</scope>
    <source>
        <strain evidence="13">CGMCC 1.11022</strain>
    </source>
</reference>
<dbReference type="InterPro" id="IPR041489">
    <property type="entry name" value="PDZ_6"/>
</dbReference>
<dbReference type="PROSITE" id="PS50106">
    <property type="entry name" value="PDZ"/>
    <property type="match status" value="2"/>
</dbReference>
<dbReference type="SUPFAM" id="SSF50494">
    <property type="entry name" value="Trypsin-like serine proteases"/>
    <property type="match status" value="1"/>
</dbReference>
<feature type="active site" description="Charge relay system" evidence="8">
    <location>
        <position position="103"/>
    </location>
</feature>
<dbReference type="InterPro" id="IPR001940">
    <property type="entry name" value="Peptidase_S1C"/>
</dbReference>
<dbReference type="SUPFAM" id="SSF50156">
    <property type="entry name" value="PDZ domain-like"/>
    <property type="match status" value="2"/>
</dbReference>
<evidence type="ECO:0000256" key="10">
    <source>
        <dbReference type="SAM" id="SignalP"/>
    </source>
</evidence>
<dbReference type="Gene3D" id="2.30.42.10">
    <property type="match status" value="2"/>
</dbReference>
<organism evidence="12 13">
    <name type="scientific">Mesorhizobium muleiense</name>
    <dbReference type="NCBI Taxonomy" id="1004279"/>
    <lineage>
        <taxon>Bacteria</taxon>
        <taxon>Pseudomonadati</taxon>
        <taxon>Pseudomonadota</taxon>
        <taxon>Alphaproteobacteria</taxon>
        <taxon>Hyphomicrobiales</taxon>
        <taxon>Phyllobacteriaceae</taxon>
        <taxon>Mesorhizobium</taxon>
    </lineage>
</organism>
<comment type="subcellular location">
    <subcellularLocation>
        <location evidence="1">Periplasm</location>
    </subcellularLocation>
</comment>
<dbReference type="Pfam" id="PF17820">
    <property type="entry name" value="PDZ_6"/>
    <property type="match status" value="1"/>
</dbReference>
<proteinExistence type="predicted"/>
<evidence type="ECO:0000313" key="13">
    <source>
        <dbReference type="Proteomes" id="UP000198894"/>
    </source>
</evidence>
<evidence type="ECO:0000256" key="9">
    <source>
        <dbReference type="PIRSR" id="PIRSR611782-2"/>
    </source>
</evidence>
<dbReference type="InterPro" id="IPR001478">
    <property type="entry name" value="PDZ"/>
</dbReference>
<dbReference type="Gene3D" id="2.40.10.120">
    <property type="match status" value="1"/>
</dbReference>
<name>A0A1G8HZI6_9HYPH</name>
<feature type="binding site" evidence="9">
    <location>
        <begin position="205"/>
        <end position="207"/>
    </location>
    <ligand>
        <name>substrate</name>
    </ligand>
</feature>
<evidence type="ECO:0000313" key="12">
    <source>
        <dbReference type="EMBL" id="SDI12058.1"/>
    </source>
</evidence>
<feature type="active site" description="Charge relay system" evidence="8">
    <location>
        <position position="207"/>
    </location>
</feature>
<keyword evidence="6" id="KW-0378">Hydrolase</keyword>
<sequence length="468" mass="48809">MLPVLNKRLCAGLIAGTLMLSAGGFAPLAAQEIPNDFTAIVREKIPAVVAITTKQIIQDQATLGDFLSPFGSPGLGPAQPQVREALGSGFVISSEGYIVTNSHVVAEASEIHVVFSDKQTLPAQLVGRDPATDLAVLKIEPRPNMTATAWGDSDAVQPGAWTIAIGSPFGLGGTVTVGVLSARSRDINAGPYDDFLQTDASINRGNSGGPLFNARGEVIGVNTAIVSPTGGSIGIGFAVPSRTARNVVDQLIRTGRIERGFIGVRLQEVTPSIAEALGIPGSKGALVASVEPGSPAEQAGIQAGDVITRFNGKDIQSVHDLTLAAASQKPGTKTTLTRNRGGSQQEIALTIGQRNDEEQQTSAVPKSETADARLGLSLSPIPDEARQQLGLRPDTTGVFVQEVAPNSLAAENGVQPGDVIVSANNRDVTQPSDIQEEWAKSRQLNKPMLFRISRQGQSLFVAVATAKS</sequence>
<feature type="binding site" evidence="9">
    <location>
        <position position="103"/>
    </location>
    <ligand>
        <name>substrate</name>
    </ligand>
</feature>
<feature type="chain" id="PRO_5038353401" evidence="10">
    <location>
        <begin position="23"/>
        <end position="468"/>
    </location>
</feature>
<evidence type="ECO:0000256" key="8">
    <source>
        <dbReference type="PIRSR" id="PIRSR611782-1"/>
    </source>
</evidence>
<keyword evidence="5" id="KW-0574">Periplasm</keyword>
<dbReference type="RefSeq" id="WP_091590068.1">
    <property type="nucleotide sequence ID" value="NZ_FNEE01000001.1"/>
</dbReference>
<dbReference type="Proteomes" id="UP000198894">
    <property type="component" value="Unassembled WGS sequence"/>
</dbReference>
<dbReference type="AlphaFoldDB" id="A0A1G8HZI6"/>
<dbReference type="PRINTS" id="PR00834">
    <property type="entry name" value="PROTEASES2C"/>
</dbReference>
<feature type="domain" description="PDZ" evidence="11">
    <location>
        <begin position="251"/>
        <end position="342"/>
    </location>
</feature>
<dbReference type="InterPro" id="IPR036034">
    <property type="entry name" value="PDZ_sf"/>
</dbReference>
<evidence type="ECO:0000256" key="6">
    <source>
        <dbReference type="ARBA" id="ARBA00022801"/>
    </source>
</evidence>
<evidence type="ECO:0000256" key="7">
    <source>
        <dbReference type="ARBA" id="ARBA00022825"/>
    </source>
</evidence>
<dbReference type="GO" id="GO:0004252">
    <property type="term" value="F:serine-type endopeptidase activity"/>
    <property type="evidence" value="ECO:0007669"/>
    <property type="project" value="InterPro"/>
</dbReference>
<keyword evidence="4" id="KW-0677">Repeat</keyword>
<evidence type="ECO:0000256" key="4">
    <source>
        <dbReference type="ARBA" id="ARBA00022737"/>
    </source>
</evidence>
<keyword evidence="7" id="KW-0720">Serine protease</keyword>
<dbReference type="GO" id="GO:0006508">
    <property type="term" value="P:proteolysis"/>
    <property type="evidence" value="ECO:0007669"/>
    <property type="project" value="UniProtKB-KW"/>
</dbReference>
<dbReference type="NCBIfam" id="TIGR02037">
    <property type="entry name" value="degP_htrA_DO"/>
    <property type="match status" value="1"/>
</dbReference>
<feature type="active site" description="Charge relay system" evidence="8">
    <location>
        <position position="133"/>
    </location>
</feature>
<evidence type="ECO:0000256" key="3">
    <source>
        <dbReference type="ARBA" id="ARBA00022729"/>
    </source>
</evidence>
<dbReference type="PANTHER" id="PTHR43343">
    <property type="entry name" value="PEPTIDASE S12"/>
    <property type="match status" value="1"/>
</dbReference>
<dbReference type="Pfam" id="PF13365">
    <property type="entry name" value="Trypsin_2"/>
    <property type="match status" value="1"/>
</dbReference>
<evidence type="ECO:0000256" key="1">
    <source>
        <dbReference type="ARBA" id="ARBA00004418"/>
    </source>
</evidence>
<dbReference type="SMART" id="SM00228">
    <property type="entry name" value="PDZ"/>
    <property type="match status" value="2"/>
</dbReference>
<evidence type="ECO:0000256" key="2">
    <source>
        <dbReference type="ARBA" id="ARBA00022670"/>
    </source>
</evidence>
<dbReference type="InterPro" id="IPR051201">
    <property type="entry name" value="Chloro_Bact_Ser_Proteases"/>
</dbReference>
<feature type="binding site" evidence="9">
    <location>
        <position position="133"/>
    </location>
    <ligand>
        <name>substrate</name>
    </ligand>
</feature>
<dbReference type="GO" id="GO:0042597">
    <property type="term" value="C:periplasmic space"/>
    <property type="evidence" value="ECO:0007669"/>
    <property type="project" value="UniProtKB-SubCell"/>
</dbReference>
<dbReference type="InterPro" id="IPR011782">
    <property type="entry name" value="Pept_S1C_Do"/>
</dbReference>
<dbReference type="EMBL" id="FNEE01000001">
    <property type="protein sequence ID" value="SDI12058.1"/>
    <property type="molecule type" value="Genomic_DNA"/>
</dbReference>
<feature type="signal peptide" evidence="10">
    <location>
        <begin position="1"/>
        <end position="22"/>
    </location>
</feature>
<gene>
    <name evidence="12" type="ORF">SAMN05428953_101214</name>
</gene>
<feature type="domain" description="PDZ" evidence="11">
    <location>
        <begin position="361"/>
        <end position="428"/>
    </location>
</feature>
<protein>
    <submittedName>
        <fullName evidence="12">Serine protease Do</fullName>
    </submittedName>
</protein>
<keyword evidence="2 12" id="KW-0645">Protease</keyword>
<accession>A0A1G8HZI6</accession>
<dbReference type="Pfam" id="PF13180">
    <property type="entry name" value="PDZ_2"/>
    <property type="match status" value="1"/>
</dbReference>
<evidence type="ECO:0000259" key="11">
    <source>
        <dbReference type="PROSITE" id="PS50106"/>
    </source>
</evidence>
<evidence type="ECO:0000256" key="5">
    <source>
        <dbReference type="ARBA" id="ARBA00022764"/>
    </source>
</evidence>
<dbReference type="CDD" id="cd10839">
    <property type="entry name" value="cpPDZ1_DegP-like"/>
    <property type="match status" value="1"/>
</dbReference>
<dbReference type="PANTHER" id="PTHR43343:SF3">
    <property type="entry name" value="PROTEASE DO-LIKE 8, CHLOROPLASTIC"/>
    <property type="match status" value="1"/>
</dbReference>